<proteinExistence type="predicted"/>
<feature type="chain" id="PRO_5040754346" evidence="1">
    <location>
        <begin position="23"/>
        <end position="361"/>
    </location>
</feature>
<sequence>MVFNPSFSSLTFLLATASVAFADVIAGAQSSVKVSVQSCNNLESHLEPGYNVRAFAFPQQNQYNDPALFYTGYAENNKVTASGSSTGGLYYSFPSADSSSATTSAFNMEFNYEATVLEFTGYFKAPTSGLYTFSIESVSQGAALFLGEHSLLNCCSNPHFNEASSTQTKPHLLAAVVDGVQSVNIAQLIYLEEGFYPVRLVTENSEGDSFAQITVLLPDQDVYGKFDDLGDHLYRFDMSNGGCASPSTLTQTKIFTMTSVDIESISTSCSELDSIHTVCYAYSPLPTFATFTSYSGSETSIDESATLSSSTKPGSYTQYFSILTVSAPYTTSTITAKGDSSTASPVIASTIDNSANTCRHS</sequence>
<feature type="domain" description="PA14" evidence="2">
    <location>
        <begin position="63"/>
        <end position="230"/>
    </location>
</feature>
<evidence type="ECO:0000256" key="1">
    <source>
        <dbReference type="SAM" id="SignalP"/>
    </source>
</evidence>
<evidence type="ECO:0000313" key="4">
    <source>
        <dbReference type="Proteomes" id="UP001165063"/>
    </source>
</evidence>
<accession>A0A9W6Z4U9</accession>
<reference evidence="3" key="1">
    <citation type="submission" date="2023-04" db="EMBL/GenBank/DDBJ databases">
        <title>Ambrosiozyma monospora NBRC 1965.</title>
        <authorList>
            <person name="Ichikawa N."/>
            <person name="Sato H."/>
            <person name="Tonouchi N."/>
        </authorList>
    </citation>
    <scope>NUCLEOTIDE SEQUENCE</scope>
    <source>
        <strain evidence="3">NBRC 1965</strain>
    </source>
</reference>
<dbReference type="OrthoDB" id="3996163at2759"/>
<dbReference type="InterPro" id="IPR037524">
    <property type="entry name" value="PA14/GLEYA"/>
</dbReference>
<feature type="signal peptide" evidence="1">
    <location>
        <begin position="1"/>
        <end position="22"/>
    </location>
</feature>
<comment type="caution">
    <text evidence="3">The sequence shown here is derived from an EMBL/GenBank/DDBJ whole genome shotgun (WGS) entry which is preliminary data.</text>
</comment>
<dbReference type="Proteomes" id="UP001165063">
    <property type="component" value="Unassembled WGS sequence"/>
</dbReference>
<keyword evidence="1" id="KW-0732">Signal</keyword>
<evidence type="ECO:0000313" key="3">
    <source>
        <dbReference type="EMBL" id="GMG55833.1"/>
    </source>
</evidence>
<protein>
    <submittedName>
        <fullName evidence="3">Unnamed protein product</fullName>
    </submittedName>
</protein>
<gene>
    <name evidence="3" type="ORF">Amon01_000790200</name>
</gene>
<dbReference type="PROSITE" id="PS51820">
    <property type="entry name" value="PA14"/>
    <property type="match status" value="1"/>
</dbReference>
<keyword evidence="4" id="KW-1185">Reference proteome</keyword>
<name>A0A9W6Z4U9_AMBMO</name>
<dbReference type="Gene3D" id="2.60.120.1560">
    <property type="match status" value="1"/>
</dbReference>
<dbReference type="AlphaFoldDB" id="A0A9W6Z4U9"/>
<dbReference type="Pfam" id="PF10528">
    <property type="entry name" value="GLEYA"/>
    <property type="match status" value="1"/>
</dbReference>
<dbReference type="InterPro" id="IPR018871">
    <property type="entry name" value="GLEYA_adhesin_domain"/>
</dbReference>
<organism evidence="3 4">
    <name type="scientific">Ambrosiozyma monospora</name>
    <name type="common">Yeast</name>
    <name type="synonym">Endomycopsis monosporus</name>
    <dbReference type="NCBI Taxonomy" id="43982"/>
    <lineage>
        <taxon>Eukaryota</taxon>
        <taxon>Fungi</taxon>
        <taxon>Dikarya</taxon>
        <taxon>Ascomycota</taxon>
        <taxon>Saccharomycotina</taxon>
        <taxon>Pichiomycetes</taxon>
        <taxon>Pichiales</taxon>
        <taxon>Pichiaceae</taxon>
        <taxon>Ambrosiozyma</taxon>
    </lineage>
</organism>
<evidence type="ECO:0000259" key="2">
    <source>
        <dbReference type="PROSITE" id="PS51820"/>
    </source>
</evidence>
<dbReference type="EMBL" id="BSXU01006253">
    <property type="protein sequence ID" value="GMG55833.1"/>
    <property type="molecule type" value="Genomic_DNA"/>
</dbReference>